<sequence length="446" mass="46480">MTAVVGATPPAFAFGNGAGVPGAFVLAGALYLLFSVGYTAMTPHISGAGGFFSYISRGLGGAAGIAGALMALVAYFAIQLGIYALFAVFTSATLAPLGVDLPWWIWALAALAAVVVLGRRNIAISGRILGACMVAELLILLLLDVAILLHGGGPEGLSLAGFRPADVFGPGLGVSMVFVLGAYVGFEATAIFAEEAHQPHRTIPRATYVAVLLITVFYALSTWAISQYYGPSTVREAASASLEGFYFNAAAELLGPWSVQVMNLLLLTSLFACLLSFHNTLNRYFYTLACESLAWRAMGRVHPEHGSPHVAGLVQAVLVALILGGFALGQADPYTVVFSWMAGLAVLAILGTQVLVSVSVIRFFRHQPHARSGLVVLVAPALATLGLGAAFVLVGANISLLTGSDRLIVRAFPVLVVAVGLVGALLALGIRRRDPALYVNLGRSLD</sequence>
<dbReference type="InterPro" id="IPR050367">
    <property type="entry name" value="APC_superfamily"/>
</dbReference>
<feature type="transmembrane region" description="Helical" evidence="5">
    <location>
        <begin position="373"/>
        <end position="395"/>
    </location>
</feature>
<dbReference type="Gene3D" id="1.20.1740.10">
    <property type="entry name" value="Amino acid/polyamine transporter I"/>
    <property type="match status" value="1"/>
</dbReference>
<evidence type="ECO:0000313" key="7">
    <source>
        <dbReference type="EMBL" id="GHG94784.1"/>
    </source>
</evidence>
<feature type="transmembrane region" description="Helical" evidence="5">
    <location>
        <begin position="130"/>
        <end position="152"/>
    </location>
</feature>
<feature type="transmembrane region" description="Helical" evidence="5">
    <location>
        <begin position="101"/>
        <end position="118"/>
    </location>
</feature>
<comment type="caution">
    <text evidence="7">The sequence shown here is derived from an EMBL/GenBank/DDBJ whole genome shotgun (WGS) entry which is preliminary data.</text>
</comment>
<name>A0A8J3HA87_9RHOB</name>
<dbReference type="PANTHER" id="PTHR42770:SF16">
    <property type="entry name" value="AMINO ACID PERMEASE"/>
    <property type="match status" value="1"/>
</dbReference>
<dbReference type="InterPro" id="IPR004841">
    <property type="entry name" value="AA-permease/SLC12A_dom"/>
</dbReference>
<comment type="subcellular location">
    <subcellularLocation>
        <location evidence="1">Membrane</location>
        <topology evidence="1">Multi-pass membrane protein</topology>
    </subcellularLocation>
</comment>
<feature type="transmembrane region" description="Helical" evidence="5">
    <location>
        <begin position="407"/>
        <end position="428"/>
    </location>
</feature>
<evidence type="ECO:0000256" key="5">
    <source>
        <dbReference type="SAM" id="Phobius"/>
    </source>
</evidence>
<feature type="transmembrane region" description="Helical" evidence="5">
    <location>
        <begin position="310"/>
        <end position="331"/>
    </location>
</feature>
<evidence type="ECO:0000259" key="6">
    <source>
        <dbReference type="Pfam" id="PF00324"/>
    </source>
</evidence>
<feature type="transmembrane region" description="Helical" evidence="5">
    <location>
        <begin position="62"/>
        <end position="89"/>
    </location>
</feature>
<feature type="transmembrane region" description="Helical" evidence="5">
    <location>
        <begin position="172"/>
        <end position="193"/>
    </location>
</feature>
<keyword evidence="3 5" id="KW-1133">Transmembrane helix</keyword>
<feature type="transmembrane region" description="Helical" evidence="5">
    <location>
        <begin position="20"/>
        <end position="41"/>
    </location>
</feature>
<evidence type="ECO:0000256" key="4">
    <source>
        <dbReference type="ARBA" id="ARBA00023136"/>
    </source>
</evidence>
<dbReference type="GO" id="GO:0055085">
    <property type="term" value="P:transmembrane transport"/>
    <property type="evidence" value="ECO:0007669"/>
    <property type="project" value="InterPro"/>
</dbReference>
<dbReference type="PANTHER" id="PTHR42770">
    <property type="entry name" value="AMINO ACID TRANSPORTER-RELATED"/>
    <property type="match status" value="1"/>
</dbReference>
<evidence type="ECO:0000256" key="3">
    <source>
        <dbReference type="ARBA" id="ARBA00022989"/>
    </source>
</evidence>
<accession>A0A8J3HA87</accession>
<feature type="transmembrane region" description="Helical" evidence="5">
    <location>
        <begin position="337"/>
        <end position="361"/>
    </location>
</feature>
<dbReference type="AlphaFoldDB" id="A0A8J3HA87"/>
<gene>
    <name evidence="7" type="ORF">GCM10010961_28010</name>
</gene>
<dbReference type="Proteomes" id="UP000611500">
    <property type="component" value="Unassembled WGS sequence"/>
</dbReference>
<keyword evidence="2 5" id="KW-0812">Transmembrane</keyword>
<feature type="domain" description="Amino acid permease/ SLC12A" evidence="6">
    <location>
        <begin position="19"/>
        <end position="373"/>
    </location>
</feature>
<dbReference type="GO" id="GO:0016020">
    <property type="term" value="C:membrane"/>
    <property type="evidence" value="ECO:0007669"/>
    <property type="project" value="UniProtKB-SubCell"/>
</dbReference>
<evidence type="ECO:0000256" key="2">
    <source>
        <dbReference type="ARBA" id="ARBA00022692"/>
    </source>
</evidence>
<keyword evidence="8" id="KW-1185">Reference proteome</keyword>
<dbReference type="PIRSF" id="PIRSF006060">
    <property type="entry name" value="AA_transporter"/>
    <property type="match status" value="1"/>
</dbReference>
<protein>
    <submittedName>
        <fullName evidence="7">Amino acid permease</fullName>
    </submittedName>
</protein>
<feature type="transmembrane region" description="Helical" evidence="5">
    <location>
        <begin position="257"/>
        <end position="277"/>
    </location>
</feature>
<evidence type="ECO:0000313" key="8">
    <source>
        <dbReference type="Proteomes" id="UP000611500"/>
    </source>
</evidence>
<evidence type="ECO:0000256" key="1">
    <source>
        <dbReference type="ARBA" id="ARBA00004141"/>
    </source>
</evidence>
<dbReference type="Pfam" id="PF00324">
    <property type="entry name" value="AA_permease"/>
    <property type="match status" value="1"/>
</dbReference>
<proteinExistence type="predicted"/>
<keyword evidence="4 5" id="KW-0472">Membrane</keyword>
<feature type="transmembrane region" description="Helical" evidence="5">
    <location>
        <begin position="205"/>
        <end position="225"/>
    </location>
</feature>
<dbReference type="EMBL" id="BNAP01000013">
    <property type="protein sequence ID" value="GHG94784.1"/>
    <property type="molecule type" value="Genomic_DNA"/>
</dbReference>
<reference evidence="7" key="2">
    <citation type="submission" date="2020-09" db="EMBL/GenBank/DDBJ databases">
        <authorList>
            <person name="Sun Q."/>
            <person name="Zhou Y."/>
        </authorList>
    </citation>
    <scope>NUCLEOTIDE SEQUENCE</scope>
    <source>
        <strain evidence="7">CGMCC 1.7081</strain>
    </source>
</reference>
<organism evidence="7 8">
    <name type="scientific">Pseudodonghicola xiamenensis</name>
    <dbReference type="NCBI Taxonomy" id="337702"/>
    <lineage>
        <taxon>Bacteria</taxon>
        <taxon>Pseudomonadati</taxon>
        <taxon>Pseudomonadota</taxon>
        <taxon>Alphaproteobacteria</taxon>
        <taxon>Rhodobacterales</taxon>
        <taxon>Paracoccaceae</taxon>
        <taxon>Pseudodonghicola</taxon>
    </lineage>
</organism>
<reference evidence="7" key="1">
    <citation type="journal article" date="2014" name="Int. J. Syst. Evol. Microbiol.">
        <title>Complete genome sequence of Corynebacterium casei LMG S-19264T (=DSM 44701T), isolated from a smear-ripened cheese.</title>
        <authorList>
            <consortium name="US DOE Joint Genome Institute (JGI-PGF)"/>
            <person name="Walter F."/>
            <person name="Albersmeier A."/>
            <person name="Kalinowski J."/>
            <person name="Ruckert C."/>
        </authorList>
    </citation>
    <scope>NUCLEOTIDE SEQUENCE</scope>
    <source>
        <strain evidence="7">CGMCC 1.7081</strain>
    </source>
</reference>